<dbReference type="AlphaFoldDB" id="A0A8E2FEH9"/>
<dbReference type="PANTHER" id="PTHR42765:SF1">
    <property type="entry name" value="ISOLEUCINE--TRNA LIGASE, MITOCHONDRIAL"/>
    <property type="match status" value="1"/>
</dbReference>
<dbReference type="SUPFAM" id="SSF50677">
    <property type="entry name" value="ValRS/IleRS/LeuRS editing domain"/>
    <property type="match status" value="1"/>
</dbReference>
<dbReference type="InterPro" id="IPR014729">
    <property type="entry name" value="Rossmann-like_a/b/a_fold"/>
</dbReference>
<keyword evidence="4 12" id="KW-0436">Ligase</keyword>
<dbReference type="Proteomes" id="UP000250140">
    <property type="component" value="Unassembled WGS sequence"/>
</dbReference>
<accession>A0A8E2FEH9</accession>
<evidence type="ECO:0000256" key="3">
    <source>
        <dbReference type="ARBA" id="ARBA00013165"/>
    </source>
</evidence>
<dbReference type="PROSITE" id="PS00178">
    <property type="entry name" value="AA_TRNA_LIGASE_I"/>
    <property type="match status" value="1"/>
</dbReference>
<evidence type="ECO:0000256" key="13">
    <source>
        <dbReference type="SAM" id="MobiDB-lite"/>
    </source>
</evidence>
<feature type="domain" description="Aminoacyl-tRNA synthetase class Ia" evidence="14">
    <location>
        <begin position="45"/>
        <end position="725"/>
    </location>
</feature>
<dbReference type="FunFam" id="3.40.50.620:FF:000111">
    <property type="entry name" value="Mitochondrial isoleucyl-tRNA synthetase"/>
    <property type="match status" value="1"/>
</dbReference>
<proteinExistence type="inferred from homology"/>
<dbReference type="InterPro" id="IPR009080">
    <property type="entry name" value="tRNAsynth_Ia_anticodon-bd"/>
</dbReference>
<dbReference type="NCBIfam" id="TIGR00392">
    <property type="entry name" value="ileS"/>
    <property type="match status" value="1"/>
</dbReference>
<feature type="compositionally biased region" description="Basic residues" evidence="13">
    <location>
        <begin position="681"/>
        <end position="690"/>
    </location>
</feature>
<dbReference type="EC" id="6.1.1.5" evidence="3"/>
<keyword evidence="8 12" id="KW-0030">Aminoacyl-tRNA synthetase</keyword>
<reference evidence="16 17" key="1">
    <citation type="journal article" date="2016" name="Nat. Commun.">
        <title>Ectomycorrhizal ecology is imprinted in the genome of the dominant symbiotic fungus Cenococcum geophilum.</title>
        <authorList>
            <consortium name="DOE Joint Genome Institute"/>
            <person name="Peter M."/>
            <person name="Kohler A."/>
            <person name="Ohm R.A."/>
            <person name="Kuo A."/>
            <person name="Krutzmann J."/>
            <person name="Morin E."/>
            <person name="Arend M."/>
            <person name="Barry K.W."/>
            <person name="Binder M."/>
            <person name="Choi C."/>
            <person name="Clum A."/>
            <person name="Copeland A."/>
            <person name="Grisel N."/>
            <person name="Haridas S."/>
            <person name="Kipfer T."/>
            <person name="LaButti K."/>
            <person name="Lindquist E."/>
            <person name="Lipzen A."/>
            <person name="Maire R."/>
            <person name="Meier B."/>
            <person name="Mihaltcheva S."/>
            <person name="Molinier V."/>
            <person name="Murat C."/>
            <person name="Poggeler S."/>
            <person name="Quandt C.A."/>
            <person name="Sperisen C."/>
            <person name="Tritt A."/>
            <person name="Tisserant E."/>
            <person name="Crous P.W."/>
            <person name="Henrissat B."/>
            <person name="Nehls U."/>
            <person name="Egli S."/>
            <person name="Spatafora J.W."/>
            <person name="Grigoriev I.V."/>
            <person name="Martin F.M."/>
        </authorList>
    </citation>
    <scope>NUCLEOTIDE SEQUENCE [LARGE SCALE GENOMIC DNA]</scope>
    <source>
        <strain evidence="16 17">CBS 207.34</strain>
    </source>
</reference>
<evidence type="ECO:0000313" key="16">
    <source>
        <dbReference type="EMBL" id="OCL15240.1"/>
    </source>
</evidence>
<keyword evidence="7 12" id="KW-0648">Protein biosynthesis</keyword>
<evidence type="ECO:0000256" key="12">
    <source>
        <dbReference type="RuleBase" id="RU363035"/>
    </source>
</evidence>
<keyword evidence="17" id="KW-1185">Reference proteome</keyword>
<comment type="catalytic activity">
    <reaction evidence="10">
        <text>tRNA(Ile) + L-isoleucine + ATP = L-isoleucyl-tRNA(Ile) + AMP + diphosphate</text>
        <dbReference type="Rhea" id="RHEA:11060"/>
        <dbReference type="Rhea" id="RHEA-COMP:9666"/>
        <dbReference type="Rhea" id="RHEA-COMP:9695"/>
        <dbReference type="ChEBI" id="CHEBI:30616"/>
        <dbReference type="ChEBI" id="CHEBI:33019"/>
        <dbReference type="ChEBI" id="CHEBI:58045"/>
        <dbReference type="ChEBI" id="CHEBI:78442"/>
        <dbReference type="ChEBI" id="CHEBI:78528"/>
        <dbReference type="ChEBI" id="CHEBI:456215"/>
        <dbReference type="EC" id="6.1.1.5"/>
    </reaction>
</comment>
<dbReference type="OrthoDB" id="10264412at2759"/>
<gene>
    <name evidence="16" type="ORF">AOQ84DRAFT_224596</name>
</gene>
<evidence type="ECO:0000256" key="7">
    <source>
        <dbReference type="ARBA" id="ARBA00022917"/>
    </source>
</evidence>
<dbReference type="PRINTS" id="PR00984">
    <property type="entry name" value="TRNASYNTHILE"/>
</dbReference>
<dbReference type="Gene3D" id="3.40.50.620">
    <property type="entry name" value="HUPs"/>
    <property type="match status" value="2"/>
</dbReference>
<evidence type="ECO:0000256" key="11">
    <source>
        <dbReference type="ARBA" id="ARBA00068280"/>
    </source>
</evidence>
<dbReference type="GO" id="GO:0032543">
    <property type="term" value="P:mitochondrial translation"/>
    <property type="evidence" value="ECO:0007669"/>
    <property type="project" value="TreeGrafter"/>
</dbReference>
<name>A0A8E2FEH9_9PEZI</name>
<dbReference type="Gene3D" id="3.90.740.10">
    <property type="entry name" value="Valyl/Leucyl/Isoleucyl-tRNA synthetase, editing domain"/>
    <property type="match status" value="1"/>
</dbReference>
<dbReference type="EMBL" id="KV748471">
    <property type="protein sequence ID" value="OCL15240.1"/>
    <property type="molecule type" value="Genomic_DNA"/>
</dbReference>
<dbReference type="InterPro" id="IPR002300">
    <property type="entry name" value="aa-tRNA-synth_Ia"/>
</dbReference>
<evidence type="ECO:0000256" key="2">
    <source>
        <dbReference type="ARBA" id="ARBA00005594"/>
    </source>
</evidence>
<comment type="subcellular location">
    <subcellularLocation>
        <location evidence="1">Mitochondrion</location>
    </subcellularLocation>
</comment>
<evidence type="ECO:0000256" key="10">
    <source>
        <dbReference type="ARBA" id="ARBA00048359"/>
    </source>
</evidence>
<evidence type="ECO:0000259" key="14">
    <source>
        <dbReference type="Pfam" id="PF00133"/>
    </source>
</evidence>
<dbReference type="Gene3D" id="1.10.730.20">
    <property type="match status" value="1"/>
</dbReference>
<dbReference type="GO" id="GO:0004822">
    <property type="term" value="F:isoleucine-tRNA ligase activity"/>
    <property type="evidence" value="ECO:0007669"/>
    <property type="project" value="UniProtKB-EC"/>
</dbReference>
<feature type="domain" description="Methionyl/Valyl/Leucyl/Isoleucyl-tRNA synthetase anticodon-binding" evidence="15">
    <location>
        <begin position="780"/>
        <end position="938"/>
    </location>
</feature>
<feature type="region of interest" description="Disordered" evidence="13">
    <location>
        <begin position="674"/>
        <end position="702"/>
    </location>
</feature>
<keyword evidence="6 12" id="KW-0067">ATP-binding</keyword>
<evidence type="ECO:0000256" key="5">
    <source>
        <dbReference type="ARBA" id="ARBA00022741"/>
    </source>
</evidence>
<dbReference type="GO" id="GO:0000049">
    <property type="term" value="F:tRNA binding"/>
    <property type="evidence" value="ECO:0007669"/>
    <property type="project" value="InterPro"/>
</dbReference>
<evidence type="ECO:0000256" key="9">
    <source>
        <dbReference type="ARBA" id="ARBA00032665"/>
    </source>
</evidence>
<dbReference type="GO" id="GO:0005524">
    <property type="term" value="F:ATP binding"/>
    <property type="evidence" value="ECO:0007669"/>
    <property type="project" value="UniProtKB-KW"/>
</dbReference>
<dbReference type="InterPro" id="IPR050081">
    <property type="entry name" value="Ile-tRNA_ligase"/>
</dbReference>
<evidence type="ECO:0000256" key="6">
    <source>
        <dbReference type="ARBA" id="ARBA00022840"/>
    </source>
</evidence>
<dbReference type="InterPro" id="IPR002301">
    <property type="entry name" value="Ile-tRNA-ligase"/>
</dbReference>
<comment type="similarity">
    <text evidence="2 12">Belongs to the class-I aminoacyl-tRNA synthetase family.</text>
</comment>
<evidence type="ECO:0000313" key="17">
    <source>
        <dbReference type="Proteomes" id="UP000250140"/>
    </source>
</evidence>
<dbReference type="CDD" id="cd07960">
    <property type="entry name" value="Anticodon_Ia_Ile_BEm"/>
    <property type="match status" value="1"/>
</dbReference>
<organism evidence="16 17">
    <name type="scientific">Glonium stellatum</name>
    <dbReference type="NCBI Taxonomy" id="574774"/>
    <lineage>
        <taxon>Eukaryota</taxon>
        <taxon>Fungi</taxon>
        <taxon>Dikarya</taxon>
        <taxon>Ascomycota</taxon>
        <taxon>Pezizomycotina</taxon>
        <taxon>Dothideomycetes</taxon>
        <taxon>Pleosporomycetidae</taxon>
        <taxon>Gloniales</taxon>
        <taxon>Gloniaceae</taxon>
        <taxon>Glonium</taxon>
    </lineage>
</organism>
<dbReference type="InterPro" id="IPR001412">
    <property type="entry name" value="aa-tRNA-synth_I_CS"/>
</dbReference>
<evidence type="ECO:0000256" key="1">
    <source>
        <dbReference type="ARBA" id="ARBA00004173"/>
    </source>
</evidence>
<dbReference type="InterPro" id="IPR009008">
    <property type="entry name" value="Val/Leu/Ile-tRNA-synth_edit"/>
</dbReference>
<evidence type="ECO:0000256" key="4">
    <source>
        <dbReference type="ARBA" id="ARBA00022598"/>
    </source>
</evidence>
<dbReference type="PANTHER" id="PTHR42765">
    <property type="entry name" value="SOLEUCYL-TRNA SYNTHETASE"/>
    <property type="match status" value="1"/>
</dbReference>
<dbReference type="InterPro" id="IPR033708">
    <property type="entry name" value="Anticodon_Ile_BEm"/>
</dbReference>
<keyword evidence="5 12" id="KW-0547">Nucleotide-binding</keyword>
<dbReference type="Pfam" id="PF00133">
    <property type="entry name" value="tRNA-synt_1"/>
    <property type="match status" value="1"/>
</dbReference>
<dbReference type="SUPFAM" id="SSF52374">
    <property type="entry name" value="Nucleotidylyl transferase"/>
    <property type="match status" value="1"/>
</dbReference>
<sequence length="1050" mass="117693">MLTPTRFLRAQWTSTLHLPKSAFPARPTPASTALYLKRCTDDLYSWQQSKRYDPNCTTSSRPETFVLHDGPPYANGPLHVGHALNKITKDLVCRFQVGQGKLVNYIPGWDCHGLPIEIKALQAQKNSGAEDGHGKAVSRLSAVQVREAARQLAARTVRKQMDGFKEWAVMGDWGNAYKTMDKDFEMRQLSVFKEMVEKGLIYRQYKPVYWSPSSGTALAEAELEYDENHTSTAAFVRFPVQASKAFRGEFQSINWEDLSAVIWTTTPWTLPANKVIAVHKDMDYSVVVISEMPKSHLLVATSRIEYLESILGQKLDTVTSGILGSKMAGNLKYRNPLHRRNAKPHPIIHADFVSDASGSGLVHIAPGHGMDDYNVCSELSIPAFAPVDDQGRFTDAALPDQPDLFQGLSVQDEGTNAILGYLKGIDTDYILGTHVIKHKYPIDWRTKQPVIVRATEQWFANVDGIKSGSMQALEEVNFIPESGKVRLQSFIEGRSQWCISRQRAWGVPIPALYRTDTGKHEAAMDGSIIGHIMKVIEKRGIDAWWTDPEDDPAWIPEHLEGSYVRGKDTMDVWFDSGTSWTLLPEKSNGPVADVYLEGTDQHRGWFQSSLLTHVARQATSEQVAQGIAHQSQTSDNKIKPPFRTLITHGFTLDQDGRKMSKSLGNVISPDEIMSGSLLPPLKHKKQKGKGNSKNEINDPKPTYDAMGPDALRLWVASSDYTKDVVIGQPILQAVNTALHKYRVTFKWLLGVLGLQTPGFDSFDLRTLHARLLDSEIPLIDRIALHRLAQVSKEVHTHYTAYEFFRGVNTLNKYIAHDLSAFYFETLKDRIYAGSITDRLSAQRVLGVIFWELCQMLAPVCPVLIEEVWEWVPKPMKDISEHPARMVWTPFDLPVADVGSQKLNRQIEVLNEVHTAIKAAQERARAEKKMGSGLESSVLISLPGQVNGLTADLLNKSREEELAGIFVVSGVSVVEDEGLETTLKELNPAWNFEEPFDIHATEESKHVKTRTGSVLVVPPNQHKCPRCWRFVAPEPEALCQRCDEAAEEDRR</sequence>
<dbReference type="InterPro" id="IPR013155">
    <property type="entry name" value="M/V/L/I-tRNA-synth_anticd-bd"/>
</dbReference>
<evidence type="ECO:0000256" key="8">
    <source>
        <dbReference type="ARBA" id="ARBA00023146"/>
    </source>
</evidence>
<dbReference type="Pfam" id="PF08264">
    <property type="entry name" value="Anticodon_1"/>
    <property type="match status" value="1"/>
</dbReference>
<dbReference type="GO" id="GO:0002161">
    <property type="term" value="F:aminoacyl-tRNA deacylase activity"/>
    <property type="evidence" value="ECO:0007669"/>
    <property type="project" value="InterPro"/>
</dbReference>
<evidence type="ECO:0000259" key="15">
    <source>
        <dbReference type="Pfam" id="PF08264"/>
    </source>
</evidence>
<dbReference type="SUPFAM" id="SSF47323">
    <property type="entry name" value="Anticodon-binding domain of a subclass of class I aminoacyl-tRNA synthetases"/>
    <property type="match status" value="1"/>
</dbReference>
<dbReference type="GO" id="GO:0006428">
    <property type="term" value="P:isoleucyl-tRNA aminoacylation"/>
    <property type="evidence" value="ECO:0007669"/>
    <property type="project" value="InterPro"/>
</dbReference>
<protein>
    <recommendedName>
        <fullName evidence="11">Isoleucine--tRNA ligase, mitochondrial</fullName>
        <ecNumber evidence="3">6.1.1.5</ecNumber>
    </recommendedName>
    <alternativeName>
        <fullName evidence="9">Isoleucyl-tRNA synthetase</fullName>
    </alternativeName>
</protein>
<dbReference type="GO" id="GO:0005739">
    <property type="term" value="C:mitochondrion"/>
    <property type="evidence" value="ECO:0007669"/>
    <property type="project" value="UniProtKB-SubCell"/>
</dbReference>